<feature type="transmembrane region" description="Helical" evidence="6">
    <location>
        <begin position="38"/>
        <end position="55"/>
    </location>
</feature>
<keyword evidence="2" id="KW-1003">Cell membrane</keyword>
<evidence type="ECO:0000256" key="2">
    <source>
        <dbReference type="ARBA" id="ARBA00022475"/>
    </source>
</evidence>
<dbReference type="EMBL" id="CACRUT010000031">
    <property type="protein sequence ID" value="VYU65072.1"/>
    <property type="molecule type" value="Genomic_DNA"/>
</dbReference>
<protein>
    <recommendedName>
        <fullName evidence="8">Lysylphosphatidylglycerol synthase TM region</fullName>
    </recommendedName>
</protein>
<feature type="transmembrane region" description="Helical" evidence="6">
    <location>
        <begin position="119"/>
        <end position="146"/>
    </location>
</feature>
<feature type="transmembrane region" description="Helical" evidence="6">
    <location>
        <begin position="300"/>
        <end position="320"/>
    </location>
</feature>
<dbReference type="GO" id="GO:0005886">
    <property type="term" value="C:plasma membrane"/>
    <property type="evidence" value="ECO:0007669"/>
    <property type="project" value="UniProtKB-SubCell"/>
</dbReference>
<keyword evidence="3 6" id="KW-0812">Transmembrane</keyword>
<evidence type="ECO:0000256" key="6">
    <source>
        <dbReference type="SAM" id="Phobius"/>
    </source>
</evidence>
<keyword evidence="4 6" id="KW-1133">Transmembrane helix</keyword>
<gene>
    <name evidence="7" type="ORF">PCLFYP37_00462</name>
</gene>
<evidence type="ECO:0000256" key="5">
    <source>
        <dbReference type="ARBA" id="ARBA00023136"/>
    </source>
</evidence>
<dbReference type="InterPro" id="IPR022791">
    <property type="entry name" value="L-PG_synthase/AglD"/>
</dbReference>
<comment type="subcellular location">
    <subcellularLocation>
        <location evidence="1">Cell membrane</location>
        <topology evidence="1">Multi-pass membrane protein</topology>
    </subcellularLocation>
</comment>
<sequence>MRKRLNNLFFGIGMIAVVVMFFSFDVSLTELWEYITKAGYWLAAILGLWCVLYLMNAWAWRVIIQGGGPCTVGFMQLLKLTVSGFALNYATPVGLLGGEAYRIMELSKYIGVQRATSTVILFAMMHIFAHFWFWVTGVVVYCVMALMGDVPINSGMGIVLGFIAAFCWGGIYLFIKGYKNGMTVKLVRLLSKIPGLRGWGGRFMERHLEDLQKIDRQIAELQNQNQRSFFGSFALEYIGRFCQSFEIFFMLVLFGIDGGGGVSGYTLTFFHSFLILAFTSLFANILGFLPLQLGGREGGFALSVAQMGMGGGIGMFVSIISRVRELFWASVGLLLMKVGTGVSVPDGNEEHTG</sequence>
<dbReference type="AlphaFoldDB" id="A0A6N3GLI0"/>
<dbReference type="RefSeq" id="WP_412441584.1">
    <property type="nucleotide sequence ID" value="NZ_CACRUT010000031.1"/>
</dbReference>
<reference evidence="7" key="1">
    <citation type="submission" date="2019-11" db="EMBL/GenBank/DDBJ databases">
        <authorList>
            <person name="Feng L."/>
        </authorList>
    </citation>
    <scope>NUCLEOTIDE SEQUENCE</scope>
    <source>
        <strain evidence="7">PclaraLFYP37</strain>
    </source>
</reference>
<feature type="transmembrane region" description="Helical" evidence="6">
    <location>
        <begin position="7"/>
        <end position="26"/>
    </location>
</feature>
<dbReference type="Pfam" id="PF03706">
    <property type="entry name" value="LPG_synthase_TM"/>
    <property type="match status" value="1"/>
</dbReference>
<evidence type="ECO:0000256" key="3">
    <source>
        <dbReference type="ARBA" id="ARBA00022692"/>
    </source>
</evidence>
<evidence type="ECO:0000256" key="1">
    <source>
        <dbReference type="ARBA" id="ARBA00004651"/>
    </source>
</evidence>
<feature type="transmembrane region" description="Helical" evidence="6">
    <location>
        <begin position="268"/>
        <end position="288"/>
    </location>
</feature>
<evidence type="ECO:0008006" key="8">
    <source>
        <dbReference type="Google" id="ProtNLM"/>
    </source>
</evidence>
<evidence type="ECO:0000313" key="7">
    <source>
        <dbReference type="EMBL" id="VYU65072.1"/>
    </source>
</evidence>
<accession>A0A6N3GLI0</accession>
<name>A0A6N3GLI0_9BACT</name>
<feature type="transmembrane region" description="Helical" evidence="6">
    <location>
        <begin position="237"/>
        <end position="256"/>
    </location>
</feature>
<proteinExistence type="predicted"/>
<evidence type="ECO:0000256" key="4">
    <source>
        <dbReference type="ARBA" id="ARBA00022989"/>
    </source>
</evidence>
<organism evidence="7">
    <name type="scientific">Paraprevotella clara</name>
    <dbReference type="NCBI Taxonomy" id="454154"/>
    <lineage>
        <taxon>Bacteria</taxon>
        <taxon>Pseudomonadati</taxon>
        <taxon>Bacteroidota</taxon>
        <taxon>Bacteroidia</taxon>
        <taxon>Bacteroidales</taxon>
        <taxon>Prevotellaceae</taxon>
        <taxon>Paraprevotella</taxon>
    </lineage>
</organism>
<keyword evidence="5 6" id="KW-0472">Membrane</keyword>
<feature type="transmembrane region" description="Helical" evidence="6">
    <location>
        <begin position="152"/>
        <end position="175"/>
    </location>
</feature>